<reference evidence="2" key="1">
    <citation type="submission" date="2022-11" db="UniProtKB">
        <authorList>
            <consortium name="WormBaseParasite"/>
        </authorList>
    </citation>
    <scope>IDENTIFICATION</scope>
</reference>
<evidence type="ECO:0000313" key="2">
    <source>
        <dbReference type="WBParaSite" id="PDA_v2.g10667.t1"/>
    </source>
</evidence>
<evidence type="ECO:0000313" key="1">
    <source>
        <dbReference type="Proteomes" id="UP000887578"/>
    </source>
</evidence>
<dbReference type="WBParaSite" id="PDA_v2.g10667.t1">
    <property type="protein sequence ID" value="PDA_v2.g10667.t1"/>
    <property type="gene ID" value="PDA_v2.g10667"/>
</dbReference>
<keyword evidence="1" id="KW-1185">Reference proteome</keyword>
<protein>
    <submittedName>
        <fullName evidence="2">Uncharacterized protein</fullName>
    </submittedName>
</protein>
<name>A0A914P6C0_9BILA</name>
<dbReference type="Proteomes" id="UP000887578">
    <property type="component" value="Unplaced"/>
</dbReference>
<dbReference type="AlphaFoldDB" id="A0A914P6C0"/>
<accession>A0A914P6C0</accession>
<sequence>MHFNDANSRSPLNRSTPIMMNGQQHHHLLAMNNVINQSSFDAMSNIIGLSVPPITALTTTQTSTLSPIIDPGTITPASTSSAITNVCFFFQYSGEKFQ</sequence>
<proteinExistence type="predicted"/>
<organism evidence="1 2">
    <name type="scientific">Panagrolaimus davidi</name>
    <dbReference type="NCBI Taxonomy" id="227884"/>
    <lineage>
        <taxon>Eukaryota</taxon>
        <taxon>Metazoa</taxon>
        <taxon>Ecdysozoa</taxon>
        <taxon>Nematoda</taxon>
        <taxon>Chromadorea</taxon>
        <taxon>Rhabditida</taxon>
        <taxon>Tylenchina</taxon>
        <taxon>Panagrolaimomorpha</taxon>
        <taxon>Panagrolaimoidea</taxon>
        <taxon>Panagrolaimidae</taxon>
        <taxon>Panagrolaimus</taxon>
    </lineage>
</organism>